<feature type="domain" description="Single Cache" evidence="7">
    <location>
        <begin position="162"/>
        <end position="242"/>
    </location>
</feature>
<evidence type="ECO:0000256" key="5">
    <source>
        <dbReference type="ARBA" id="ARBA00023136"/>
    </source>
</evidence>
<sequence length="292" mass="32545">MRVYRVVAFLWLSAFSLLGFAQTQAQTKAQTDAYAEEASQAKALLGKAIAHYRENGDKALASFSRQGEFIDGQLYIYVVDTSGVMLASGGPSVSLIGKPVAGFLDDDLRPVFQRAISQPEDGQIHSAEYRWWNWNDGKVERKHVFYQRVGERIFAVGYYMPRSTEAQAQALLQKASEAIAADPKGTLEKINRSGDKTFIADDLYVFVVDLNSKRFVAHGFQRRLVGTDFSALKATDGQPIGQQMLAVMAAGSEGEVDYLWRNPMTGQSEYKRTLLRKIGDYAVAVGTYERRQ</sequence>
<organism evidence="8 9">
    <name type="scientific">Pseudomonas kuykendallii</name>
    <dbReference type="NCBI Taxonomy" id="1007099"/>
    <lineage>
        <taxon>Bacteria</taxon>
        <taxon>Pseudomonadati</taxon>
        <taxon>Pseudomonadota</taxon>
        <taxon>Gammaproteobacteria</taxon>
        <taxon>Pseudomonadales</taxon>
        <taxon>Pseudomonadaceae</taxon>
        <taxon>Pseudomonas</taxon>
    </lineage>
</organism>
<evidence type="ECO:0000313" key="9">
    <source>
        <dbReference type="Proteomes" id="UP000243778"/>
    </source>
</evidence>
<feature type="chain" id="PRO_5017187331" evidence="6">
    <location>
        <begin position="26"/>
        <end position="292"/>
    </location>
</feature>
<gene>
    <name evidence="8" type="ORF">SAMN05216287_3098</name>
</gene>
<proteinExistence type="predicted"/>
<dbReference type="STRING" id="1007099.SAMN05216287_3098"/>
<comment type="subcellular location">
    <subcellularLocation>
        <location evidence="1">Cell membrane</location>
        <topology evidence="1">Multi-pass membrane protein</topology>
    </subcellularLocation>
</comment>
<evidence type="ECO:0000256" key="3">
    <source>
        <dbReference type="ARBA" id="ARBA00022692"/>
    </source>
</evidence>
<keyword evidence="2" id="KW-1003">Cell membrane</keyword>
<keyword evidence="3" id="KW-0812">Transmembrane</keyword>
<keyword evidence="6" id="KW-0732">Signal</keyword>
<keyword evidence="5" id="KW-0472">Membrane</keyword>
<accession>A0A1H3C4G5</accession>
<keyword evidence="4" id="KW-1133">Transmembrane helix</keyword>
<dbReference type="EMBL" id="FNNU01000004">
    <property type="protein sequence ID" value="SDX48965.1"/>
    <property type="molecule type" value="Genomic_DNA"/>
</dbReference>
<reference evidence="9" key="1">
    <citation type="submission" date="2016-10" db="EMBL/GenBank/DDBJ databases">
        <authorList>
            <person name="Varghese N."/>
            <person name="Submissions S."/>
        </authorList>
    </citation>
    <scope>NUCLEOTIDE SEQUENCE [LARGE SCALE GENOMIC DNA]</scope>
    <source>
        <strain evidence="9">NRRL B-59562</strain>
    </source>
</reference>
<dbReference type="Pfam" id="PF08269">
    <property type="entry name" value="dCache_2"/>
    <property type="match status" value="1"/>
</dbReference>
<dbReference type="GO" id="GO:0005886">
    <property type="term" value="C:plasma membrane"/>
    <property type="evidence" value="ECO:0007669"/>
    <property type="project" value="UniProtKB-SubCell"/>
</dbReference>
<evidence type="ECO:0000256" key="2">
    <source>
        <dbReference type="ARBA" id="ARBA00022475"/>
    </source>
</evidence>
<feature type="signal peptide" evidence="6">
    <location>
        <begin position="1"/>
        <end position="25"/>
    </location>
</feature>
<feature type="domain" description="Single Cache" evidence="7">
    <location>
        <begin position="30"/>
        <end position="113"/>
    </location>
</feature>
<dbReference type="AlphaFoldDB" id="A0A1H3C4G5"/>
<dbReference type="Gene3D" id="3.30.450.20">
    <property type="entry name" value="PAS domain"/>
    <property type="match status" value="2"/>
</dbReference>
<evidence type="ECO:0000313" key="8">
    <source>
        <dbReference type="EMBL" id="SDX48965.1"/>
    </source>
</evidence>
<dbReference type="SMART" id="SM01049">
    <property type="entry name" value="Cache_2"/>
    <property type="match status" value="2"/>
</dbReference>
<keyword evidence="9" id="KW-1185">Reference proteome</keyword>
<dbReference type="InterPro" id="IPR004010">
    <property type="entry name" value="Double_Cache_2"/>
</dbReference>
<dbReference type="Proteomes" id="UP000243778">
    <property type="component" value="Unassembled WGS sequence"/>
</dbReference>
<evidence type="ECO:0000256" key="6">
    <source>
        <dbReference type="SAM" id="SignalP"/>
    </source>
</evidence>
<evidence type="ECO:0000256" key="1">
    <source>
        <dbReference type="ARBA" id="ARBA00004651"/>
    </source>
</evidence>
<evidence type="ECO:0000256" key="4">
    <source>
        <dbReference type="ARBA" id="ARBA00022989"/>
    </source>
</evidence>
<dbReference type="OrthoDB" id="7001565at2"/>
<protein>
    <submittedName>
        <fullName evidence="8">Cytochrome c</fullName>
    </submittedName>
</protein>
<name>A0A1H3C4G5_9PSED</name>
<dbReference type="InterPro" id="IPR033480">
    <property type="entry name" value="sCache_2"/>
</dbReference>
<evidence type="ECO:0000259" key="7">
    <source>
        <dbReference type="SMART" id="SM01049"/>
    </source>
</evidence>